<evidence type="ECO:0000313" key="1">
    <source>
        <dbReference type="EMBL" id="KAF2614879.1"/>
    </source>
</evidence>
<gene>
    <name evidence="1" type="ORF">F2Q70_00011904</name>
</gene>
<sequence>MLLWSVSSTVPSALIAVTLTSSLSNLISDLFHVFFHHLSHVLQHGFIQLSSHGFHQHFISSHQCCFFLRLLSHWYLRSTTNSTRCFSGWNGIDPYKQRIKDSICFKVCGMNGDTKRCERSP</sequence>
<organism evidence="1">
    <name type="scientific">Brassica cretica</name>
    <name type="common">Mustard</name>
    <dbReference type="NCBI Taxonomy" id="69181"/>
    <lineage>
        <taxon>Eukaryota</taxon>
        <taxon>Viridiplantae</taxon>
        <taxon>Streptophyta</taxon>
        <taxon>Embryophyta</taxon>
        <taxon>Tracheophyta</taxon>
        <taxon>Spermatophyta</taxon>
        <taxon>Magnoliopsida</taxon>
        <taxon>eudicotyledons</taxon>
        <taxon>Gunneridae</taxon>
        <taxon>Pentapetalae</taxon>
        <taxon>rosids</taxon>
        <taxon>malvids</taxon>
        <taxon>Brassicales</taxon>
        <taxon>Brassicaceae</taxon>
        <taxon>Brassiceae</taxon>
        <taxon>Brassica</taxon>
    </lineage>
</organism>
<comment type="caution">
    <text evidence="1">The sequence shown here is derived from an EMBL/GenBank/DDBJ whole genome shotgun (WGS) entry which is preliminary data.</text>
</comment>
<reference evidence="1" key="1">
    <citation type="submission" date="2019-12" db="EMBL/GenBank/DDBJ databases">
        <title>Genome sequencing and annotation of Brassica cretica.</title>
        <authorList>
            <person name="Studholme D.J."/>
            <person name="Sarris P.F."/>
        </authorList>
    </citation>
    <scope>NUCLEOTIDE SEQUENCE</scope>
    <source>
        <strain evidence="1">PFS-102/07</strain>
        <tissue evidence="1">Leaf</tissue>
    </source>
</reference>
<dbReference type="EMBL" id="QGKY02000089">
    <property type="protein sequence ID" value="KAF2614879.1"/>
    <property type="molecule type" value="Genomic_DNA"/>
</dbReference>
<name>A0A8S9MAQ6_BRACR</name>
<protein>
    <submittedName>
        <fullName evidence="1">Uncharacterized protein</fullName>
    </submittedName>
</protein>
<proteinExistence type="predicted"/>
<dbReference type="AlphaFoldDB" id="A0A8S9MAQ6"/>
<accession>A0A8S9MAQ6</accession>